<dbReference type="RefSeq" id="WP_104712042.1">
    <property type="nucleotide sequence ID" value="NZ_PTRA01000001.1"/>
</dbReference>
<dbReference type="Proteomes" id="UP000239590">
    <property type="component" value="Unassembled WGS sequence"/>
</dbReference>
<dbReference type="OrthoDB" id="7391526at2"/>
<accession>A0A2S7IR81</accession>
<feature type="domain" description="DUF5672" evidence="1">
    <location>
        <begin position="56"/>
        <end position="219"/>
    </location>
</feature>
<evidence type="ECO:0000313" key="2">
    <source>
        <dbReference type="EMBL" id="PQA60090.1"/>
    </source>
</evidence>
<gene>
    <name evidence="2" type="ORF">C5O19_10875</name>
</gene>
<evidence type="ECO:0000313" key="3">
    <source>
        <dbReference type="Proteomes" id="UP000239590"/>
    </source>
</evidence>
<name>A0A2S7IR81_9BACT</name>
<organism evidence="2 3">
    <name type="scientific">Siphonobacter curvatus</name>
    <dbReference type="NCBI Taxonomy" id="2094562"/>
    <lineage>
        <taxon>Bacteria</taxon>
        <taxon>Pseudomonadati</taxon>
        <taxon>Bacteroidota</taxon>
        <taxon>Cytophagia</taxon>
        <taxon>Cytophagales</taxon>
        <taxon>Cytophagaceae</taxon>
        <taxon>Siphonobacter</taxon>
    </lineage>
</organism>
<keyword evidence="3" id="KW-1185">Reference proteome</keyword>
<dbReference type="EMBL" id="PTRA01000001">
    <property type="protein sequence ID" value="PQA60090.1"/>
    <property type="molecule type" value="Genomic_DNA"/>
</dbReference>
<dbReference type="AlphaFoldDB" id="A0A2S7IR81"/>
<evidence type="ECO:0000259" key="1">
    <source>
        <dbReference type="Pfam" id="PF18922"/>
    </source>
</evidence>
<reference evidence="3" key="1">
    <citation type="submission" date="2018-02" db="EMBL/GenBank/DDBJ databases">
        <title>Genome sequencing of Solimonas sp. HR-BB.</title>
        <authorList>
            <person name="Lee Y."/>
            <person name="Jeon C.O."/>
        </authorList>
    </citation>
    <scope>NUCLEOTIDE SEQUENCE [LARGE SCALE GENOMIC DNA]</scope>
    <source>
        <strain evidence="3">HR-U</strain>
    </source>
</reference>
<protein>
    <recommendedName>
        <fullName evidence="1">DUF5672 domain-containing protein</fullName>
    </recommendedName>
</protein>
<dbReference type="InterPro" id="IPR043729">
    <property type="entry name" value="DUF5672"/>
</dbReference>
<proteinExistence type="predicted"/>
<comment type="caution">
    <text evidence="2">The sequence shown here is derived from an EMBL/GenBank/DDBJ whole genome shotgun (WGS) entry which is preliminary data.</text>
</comment>
<dbReference type="Pfam" id="PF18922">
    <property type="entry name" value="DUF5672"/>
    <property type="match status" value="1"/>
</dbReference>
<sequence length="240" mass="28073">MSASVAVVIPMYRSDLNAYEKIALQQCLRKLSQYPIVIVKPESLDLSYLNEWYSDFRFVSFADAYFKGIDAYNLLLTQTDFYQAFSTYEYILIYQLDAFVFKDELAEWCQKEYDYVGAPLLAPNAAPRSLTDLKKPLLNGGLSLRKVQASIKLIKAYQRLYGQWPGNEDMLFSLHSTRLVVFRPLMHLPTPRQALSFAFEQFPEYGYELTQSQLPFGCHAWEKYDLNFWRPFFQQQGYTI</sequence>